<reference evidence="1 2" key="1">
    <citation type="journal article" date="2019" name="Genome Biol. Evol.">
        <title>Insights into the evolution of the New World diploid cottons (Gossypium, subgenus Houzingenia) based on genome sequencing.</title>
        <authorList>
            <person name="Grover C.E."/>
            <person name="Arick M.A. 2nd"/>
            <person name="Thrash A."/>
            <person name="Conover J.L."/>
            <person name="Sanders W.S."/>
            <person name="Peterson D.G."/>
            <person name="Frelichowski J.E."/>
            <person name="Scheffler J.A."/>
            <person name="Scheffler B.E."/>
            <person name="Wendel J.F."/>
        </authorList>
    </citation>
    <scope>NUCLEOTIDE SEQUENCE [LARGE SCALE GENOMIC DNA]</scope>
    <source>
        <strain evidence="1">8</strain>
        <tissue evidence="1">Leaf</tissue>
    </source>
</reference>
<accession>A0A7J8QN89</accession>
<feature type="non-terminal residue" evidence="1">
    <location>
        <position position="106"/>
    </location>
</feature>
<gene>
    <name evidence="1" type="ORF">Gorai_003053</name>
</gene>
<dbReference type="AlphaFoldDB" id="A0A7J8QN89"/>
<dbReference type="InterPro" id="IPR005366">
    <property type="entry name" value="EMC8/9"/>
</dbReference>
<evidence type="ECO:0000313" key="2">
    <source>
        <dbReference type="Proteomes" id="UP000593578"/>
    </source>
</evidence>
<protein>
    <submittedName>
        <fullName evidence="1">Uncharacterized protein</fullName>
    </submittedName>
</protein>
<sequence length="106" mass="11694">LDNCGLFHANVRFDDTELGIVAKNIGDHICRYFPQATILLLDNKKLEAVPKGKGQSPLMQLYTRDASKKWKLAVPDGGSQLAIKEPAANGLAESRTLQVRSFIGWI</sequence>
<name>A0A7J8QN89_GOSRA</name>
<comment type="caution">
    <text evidence="1">The sequence shown here is derived from an EMBL/GenBank/DDBJ whole genome shotgun (WGS) entry which is preliminary data.</text>
</comment>
<proteinExistence type="predicted"/>
<dbReference type="PANTHER" id="PTHR12941">
    <property type="entry name" value="ER MEMBRANE PROTEIN COMPLEX"/>
    <property type="match status" value="1"/>
</dbReference>
<evidence type="ECO:0000313" key="1">
    <source>
        <dbReference type="EMBL" id="MBA0602888.1"/>
    </source>
</evidence>
<dbReference type="GO" id="GO:0072546">
    <property type="term" value="C:EMC complex"/>
    <property type="evidence" value="ECO:0007669"/>
    <property type="project" value="InterPro"/>
</dbReference>
<dbReference type="EMBL" id="JABEZZ010000013">
    <property type="protein sequence ID" value="MBA0602888.1"/>
    <property type="molecule type" value="Genomic_DNA"/>
</dbReference>
<organism evidence="1 2">
    <name type="scientific">Gossypium raimondii</name>
    <name type="common">Peruvian cotton</name>
    <name type="synonym">Gossypium klotzschianum subsp. raimondii</name>
    <dbReference type="NCBI Taxonomy" id="29730"/>
    <lineage>
        <taxon>Eukaryota</taxon>
        <taxon>Viridiplantae</taxon>
        <taxon>Streptophyta</taxon>
        <taxon>Embryophyta</taxon>
        <taxon>Tracheophyta</taxon>
        <taxon>Spermatophyta</taxon>
        <taxon>Magnoliopsida</taxon>
        <taxon>eudicotyledons</taxon>
        <taxon>Gunneridae</taxon>
        <taxon>Pentapetalae</taxon>
        <taxon>rosids</taxon>
        <taxon>malvids</taxon>
        <taxon>Malvales</taxon>
        <taxon>Malvaceae</taxon>
        <taxon>Malvoideae</taxon>
        <taxon>Gossypium</taxon>
    </lineage>
</organism>
<dbReference type="Pfam" id="PF03665">
    <property type="entry name" value="UPF0172"/>
    <property type="match status" value="1"/>
</dbReference>
<feature type="non-terminal residue" evidence="1">
    <location>
        <position position="1"/>
    </location>
</feature>
<dbReference type="PANTHER" id="PTHR12941:SF10">
    <property type="entry name" value="ER MEMBRANE PROTEIN COMPLEX SUBUNIT 8_9 HOMOLOG"/>
    <property type="match status" value="1"/>
</dbReference>
<dbReference type="Proteomes" id="UP000593578">
    <property type="component" value="Unassembled WGS sequence"/>
</dbReference>